<dbReference type="EMBL" id="QKYV01000006">
    <property type="protein sequence ID" value="PZW39044.1"/>
    <property type="molecule type" value="Genomic_DNA"/>
</dbReference>
<evidence type="ECO:0000313" key="3">
    <source>
        <dbReference type="EMBL" id="PZW39044.1"/>
    </source>
</evidence>
<evidence type="ECO:0000256" key="1">
    <source>
        <dbReference type="SAM" id="MobiDB-lite"/>
    </source>
</evidence>
<evidence type="ECO:0000256" key="2">
    <source>
        <dbReference type="SAM" id="Phobius"/>
    </source>
</evidence>
<feature type="compositionally biased region" description="Basic residues" evidence="1">
    <location>
        <begin position="33"/>
        <end position="51"/>
    </location>
</feature>
<comment type="caution">
    <text evidence="3">The sequence shown here is derived from an EMBL/GenBank/DDBJ whole genome shotgun (WGS) entry which is preliminary data.</text>
</comment>
<dbReference type="Proteomes" id="UP000249542">
    <property type="component" value="Unassembled WGS sequence"/>
</dbReference>
<dbReference type="RefSeq" id="WP_111541474.1">
    <property type="nucleotide sequence ID" value="NZ_QKYV01000006.1"/>
</dbReference>
<protein>
    <submittedName>
        <fullName evidence="3">Uncharacterized protein</fullName>
    </submittedName>
</protein>
<feature type="region of interest" description="Disordered" evidence="1">
    <location>
        <begin position="33"/>
        <end position="59"/>
    </location>
</feature>
<keyword evidence="2" id="KW-1133">Transmembrane helix</keyword>
<name>A0A2W7HX31_9FLAO</name>
<sequence>MNFDNFSPLTQILLVFGGLALLFLLVLANNKRNKEKRSGRNSKNFRQRIKNRKEEQHKK</sequence>
<accession>A0A2W7HX31</accession>
<keyword evidence="2" id="KW-0812">Transmembrane</keyword>
<reference evidence="3 4" key="1">
    <citation type="submission" date="2018-06" db="EMBL/GenBank/DDBJ databases">
        <title>Genomic Encyclopedia of Archaeal and Bacterial Type Strains, Phase II (KMG-II): from individual species to whole genera.</title>
        <authorList>
            <person name="Goeker M."/>
        </authorList>
    </citation>
    <scope>NUCLEOTIDE SEQUENCE [LARGE SCALE GENOMIC DNA]</scope>
    <source>
        <strain evidence="3 4">DSM 15361</strain>
    </source>
</reference>
<feature type="transmembrane region" description="Helical" evidence="2">
    <location>
        <begin position="6"/>
        <end position="28"/>
    </location>
</feature>
<organism evidence="3 4">
    <name type="scientific">Mesonia algae</name>
    <dbReference type="NCBI Taxonomy" id="213248"/>
    <lineage>
        <taxon>Bacteria</taxon>
        <taxon>Pseudomonadati</taxon>
        <taxon>Bacteroidota</taxon>
        <taxon>Flavobacteriia</taxon>
        <taxon>Flavobacteriales</taxon>
        <taxon>Flavobacteriaceae</taxon>
        <taxon>Mesonia</taxon>
    </lineage>
</organism>
<gene>
    <name evidence="3" type="ORF">LX95_02184</name>
</gene>
<keyword evidence="4" id="KW-1185">Reference proteome</keyword>
<keyword evidence="2" id="KW-0472">Membrane</keyword>
<evidence type="ECO:0000313" key="4">
    <source>
        <dbReference type="Proteomes" id="UP000249542"/>
    </source>
</evidence>
<dbReference type="AlphaFoldDB" id="A0A2W7HX31"/>
<proteinExistence type="predicted"/>